<proteinExistence type="predicted"/>
<dbReference type="Gene3D" id="1.50.10.10">
    <property type="match status" value="1"/>
</dbReference>
<gene>
    <name evidence="2" type="ORF">G1C94_0628</name>
</gene>
<keyword evidence="1 2" id="KW-0378">Hydrolase</keyword>
<protein>
    <submittedName>
        <fullName evidence="2">Glycosyl hydrolase family 88</fullName>
    </submittedName>
</protein>
<dbReference type="Pfam" id="PF07470">
    <property type="entry name" value="Glyco_hydro_88"/>
    <property type="match status" value="1"/>
</dbReference>
<evidence type="ECO:0000313" key="3">
    <source>
        <dbReference type="Proteomes" id="UP000553756"/>
    </source>
</evidence>
<dbReference type="EMBL" id="JAAIIJ010000011">
    <property type="protein sequence ID" value="NMN02006.1"/>
    <property type="molecule type" value="Genomic_DNA"/>
</dbReference>
<dbReference type="SUPFAM" id="SSF48208">
    <property type="entry name" value="Six-hairpin glycosidases"/>
    <property type="match status" value="1"/>
</dbReference>
<comment type="caution">
    <text evidence="2">The sequence shown here is derived from an EMBL/GenBank/DDBJ whole genome shotgun (WGS) entry which is preliminary data.</text>
</comment>
<dbReference type="PANTHER" id="PTHR33886">
    <property type="entry name" value="UNSATURATED RHAMNOGALACTURONAN HYDROLASE (EUROFUNG)"/>
    <property type="match status" value="1"/>
</dbReference>
<name>A0ABX1SYY4_9BIFI</name>
<dbReference type="InterPro" id="IPR052043">
    <property type="entry name" value="PolySaccharide_Degr_Enz"/>
</dbReference>
<dbReference type="PANTHER" id="PTHR33886:SF8">
    <property type="entry name" value="UNSATURATED RHAMNOGALACTURONAN HYDROLASE (EUROFUNG)"/>
    <property type="match status" value="1"/>
</dbReference>
<organism evidence="2 3">
    <name type="scientific">Bifidobacterium panos</name>
    <dbReference type="NCBI Taxonomy" id="2675321"/>
    <lineage>
        <taxon>Bacteria</taxon>
        <taxon>Bacillati</taxon>
        <taxon>Actinomycetota</taxon>
        <taxon>Actinomycetes</taxon>
        <taxon>Bifidobacteriales</taxon>
        <taxon>Bifidobacteriaceae</taxon>
        <taxon>Bifidobacterium</taxon>
    </lineage>
</organism>
<keyword evidence="3" id="KW-1185">Reference proteome</keyword>
<sequence>MNETQSPLDYAQAAVETMQRKYRGAELPPVKHFHYHQGVFLSGVYQTYQLNGDERYLQYIKDWVDSNVTESGEVLNHDRNALDDIQPGILLFPLLEYTQEQCYRTALDELVSDIDIYPKNDEGGYWHNDRAPREMWLDGLYMGGPFMVEYGARFNRPDLINEAVFQVKLMREKTRVETTGLWRHAYDPERAQPWADPQTGLSPEYWGRSMGWVPVAILNELDYMPANHHERAALETIAGDLLISLCKYQGEDGRWWQVVDKVGAAGNWPENSCTCLYVAGLSKAVRLGILPAEYLDRARRGYQGVIDSLRWEETTDAEGNAARDLLVGDVCIGTGVGDYDFYCARPTSVNDLHGVGAFLLMCTEFEMATR</sequence>
<evidence type="ECO:0000256" key="1">
    <source>
        <dbReference type="ARBA" id="ARBA00022801"/>
    </source>
</evidence>
<dbReference type="InterPro" id="IPR012341">
    <property type="entry name" value="6hp_glycosidase-like_sf"/>
</dbReference>
<dbReference type="InterPro" id="IPR008928">
    <property type="entry name" value="6-hairpin_glycosidase_sf"/>
</dbReference>
<evidence type="ECO:0000313" key="2">
    <source>
        <dbReference type="EMBL" id="NMN02006.1"/>
    </source>
</evidence>
<reference evidence="2 3" key="1">
    <citation type="submission" date="2020-02" db="EMBL/GenBank/DDBJ databases">
        <title>Characterization of phylogenetic diversity of novel bifidobacterial species isolated in Czech ZOOs.</title>
        <authorList>
            <person name="Lugli G.A."/>
            <person name="Vera N.B."/>
            <person name="Ventura M."/>
        </authorList>
    </citation>
    <scope>NUCLEOTIDE SEQUENCE [LARGE SCALE GENOMIC DNA]</scope>
    <source>
        <strain evidence="2 3">DSM 109963</strain>
    </source>
</reference>
<dbReference type="Proteomes" id="UP000553756">
    <property type="component" value="Unassembled WGS sequence"/>
</dbReference>
<accession>A0ABX1SYY4</accession>
<dbReference type="InterPro" id="IPR010905">
    <property type="entry name" value="Glyco_hydro_88"/>
</dbReference>
<dbReference type="GO" id="GO:0016787">
    <property type="term" value="F:hydrolase activity"/>
    <property type="evidence" value="ECO:0007669"/>
    <property type="project" value="UniProtKB-KW"/>
</dbReference>